<gene>
    <name evidence="2" type="ORF">HMPREF1541_01277</name>
</gene>
<organism evidence="2 3">
    <name type="scientific">Cyphellophora europaea (strain CBS 101466)</name>
    <name type="common">Phialophora europaea</name>
    <dbReference type="NCBI Taxonomy" id="1220924"/>
    <lineage>
        <taxon>Eukaryota</taxon>
        <taxon>Fungi</taxon>
        <taxon>Dikarya</taxon>
        <taxon>Ascomycota</taxon>
        <taxon>Pezizomycotina</taxon>
        <taxon>Eurotiomycetes</taxon>
        <taxon>Chaetothyriomycetidae</taxon>
        <taxon>Chaetothyriales</taxon>
        <taxon>Cyphellophoraceae</taxon>
        <taxon>Cyphellophora</taxon>
    </lineage>
</organism>
<evidence type="ECO:0000313" key="3">
    <source>
        <dbReference type="Proteomes" id="UP000030752"/>
    </source>
</evidence>
<dbReference type="eggNOG" id="KOG2084">
    <property type="taxonomic scope" value="Eukaryota"/>
</dbReference>
<dbReference type="Pfam" id="PF00856">
    <property type="entry name" value="SET"/>
    <property type="match status" value="1"/>
</dbReference>
<evidence type="ECO:0000259" key="1">
    <source>
        <dbReference type="PROSITE" id="PS50280"/>
    </source>
</evidence>
<dbReference type="Gene3D" id="1.25.40.10">
    <property type="entry name" value="Tetratricopeptide repeat domain"/>
    <property type="match status" value="1"/>
</dbReference>
<name>W2SEG8_CYPE1</name>
<dbReference type="InterPro" id="IPR053185">
    <property type="entry name" value="SET_domain_protein"/>
</dbReference>
<dbReference type="HOGENOM" id="CLU_028281_0_0_1"/>
<dbReference type="InterPro" id="IPR001214">
    <property type="entry name" value="SET_dom"/>
</dbReference>
<dbReference type="PANTHER" id="PTHR47332">
    <property type="entry name" value="SET DOMAIN-CONTAINING PROTEIN 5"/>
    <property type="match status" value="1"/>
</dbReference>
<dbReference type="GeneID" id="19968616"/>
<dbReference type="SMART" id="SM00317">
    <property type="entry name" value="SET"/>
    <property type="match status" value="1"/>
</dbReference>
<dbReference type="Gene3D" id="2.170.270.10">
    <property type="entry name" value="SET domain"/>
    <property type="match status" value="1"/>
</dbReference>
<dbReference type="STRING" id="1220924.W2SEG8"/>
<proteinExistence type="predicted"/>
<dbReference type="PANTHER" id="PTHR47332:SF4">
    <property type="entry name" value="SET DOMAIN-CONTAINING PROTEIN 5"/>
    <property type="match status" value="1"/>
</dbReference>
<dbReference type="VEuPathDB" id="FungiDB:HMPREF1541_01277"/>
<dbReference type="InterPro" id="IPR046341">
    <property type="entry name" value="SET_dom_sf"/>
</dbReference>
<dbReference type="InterPro" id="IPR011990">
    <property type="entry name" value="TPR-like_helical_dom_sf"/>
</dbReference>
<dbReference type="AlphaFoldDB" id="W2SEG8"/>
<dbReference type="OrthoDB" id="265717at2759"/>
<dbReference type="RefSeq" id="XP_008711799.1">
    <property type="nucleotide sequence ID" value="XM_008713577.1"/>
</dbReference>
<accession>W2SEG8</accession>
<dbReference type="CDD" id="cd20071">
    <property type="entry name" value="SET_SMYD"/>
    <property type="match status" value="1"/>
</dbReference>
<reference evidence="2 3" key="1">
    <citation type="submission" date="2013-03" db="EMBL/GenBank/DDBJ databases">
        <title>The Genome Sequence of Phialophora europaea CBS 101466.</title>
        <authorList>
            <consortium name="The Broad Institute Genomics Platform"/>
            <person name="Cuomo C."/>
            <person name="de Hoog S."/>
            <person name="Gorbushina A."/>
            <person name="Walker B."/>
            <person name="Young S.K."/>
            <person name="Zeng Q."/>
            <person name="Gargeya S."/>
            <person name="Fitzgerald M."/>
            <person name="Haas B."/>
            <person name="Abouelleil A."/>
            <person name="Allen A.W."/>
            <person name="Alvarado L."/>
            <person name="Arachchi H.M."/>
            <person name="Berlin A.M."/>
            <person name="Chapman S.B."/>
            <person name="Gainer-Dewar J."/>
            <person name="Goldberg J."/>
            <person name="Griggs A."/>
            <person name="Gujja S."/>
            <person name="Hansen M."/>
            <person name="Howarth C."/>
            <person name="Imamovic A."/>
            <person name="Ireland A."/>
            <person name="Larimer J."/>
            <person name="McCowan C."/>
            <person name="Murphy C."/>
            <person name="Pearson M."/>
            <person name="Poon T.W."/>
            <person name="Priest M."/>
            <person name="Roberts A."/>
            <person name="Saif S."/>
            <person name="Shea T."/>
            <person name="Sisk P."/>
            <person name="Sykes S."/>
            <person name="Wortman J."/>
            <person name="Nusbaum C."/>
            <person name="Birren B."/>
        </authorList>
    </citation>
    <scope>NUCLEOTIDE SEQUENCE [LARGE SCALE GENOMIC DNA]</scope>
    <source>
        <strain evidence="2 3">CBS 101466</strain>
    </source>
</reference>
<sequence>MAAEDAFEIRPVKGKGVGVFATRPIGRGTLLISEAPLFTTASLTNPATFERDLGRIIRELPKESQRAFLSLHNNSPGSEPFSNIMRSNGYPLGPGSDVGGIFPLVARMNHACNANCQHAWDARLGRQQVHAVRDVAEGEELTLAYHVGGPKKERQAALKTYFGFQCECELCSLPKAESQASDERMEAMARLDEAIGVPGRPPMEALADCKEILRLYGEERVVDLRVPRAYYDAFQICAKHSDEARAAVFAKRAEEARRACEGASEEAENLQSLAANPRRWEGFGKTKKLKTVKEDMPSALSGKAFEKWLWRS</sequence>
<protein>
    <recommendedName>
        <fullName evidence="1">SET domain-containing protein</fullName>
    </recommendedName>
</protein>
<dbReference type="SUPFAM" id="SSF82199">
    <property type="entry name" value="SET domain"/>
    <property type="match status" value="1"/>
</dbReference>
<dbReference type="InParanoid" id="W2SEG8"/>
<dbReference type="Proteomes" id="UP000030752">
    <property type="component" value="Unassembled WGS sequence"/>
</dbReference>
<dbReference type="PROSITE" id="PS50280">
    <property type="entry name" value="SET"/>
    <property type="match status" value="1"/>
</dbReference>
<evidence type="ECO:0000313" key="2">
    <source>
        <dbReference type="EMBL" id="ETN47087.1"/>
    </source>
</evidence>
<dbReference type="EMBL" id="KB822711">
    <property type="protein sequence ID" value="ETN47087.1"/>
    <property type="molecule type" value="Genomic_DNA"/>
</dbReference>
<keyword evidence="3" id="KW-1185">Reference proteome</keyword>
<feature type="domain" description="SET" evidence="1">
    <location>
        <begin position="5"/>
        <end position="146"/>
    </location>
</feature>